<dbReference type="GO" id="GO:0004521">
    <property type="term" value="F:RNA endonuclease activity"/>
    <property type="evidence" value="ECO:0007669"/>
    <property type="project" value="TreeGrafter"/>
</dbReference>
<evidence type="ECO:0000256" key="1">
    <source>
        <dbReference type="ARBA" id="ARBA00007521"/>
    </source>
</evidence>
<comment type="similarity">
    <text evidence="1">Belongs to the PemK/MazF family.</text>
</comment>
<feature type="compositionally biased region" description="Low complexity" evidence="3">
    <location>
        <begin position="14"/>
        <end position="23"/>
    </location>
</feature>
<keyword evidence="2" id="KW-1277">Toxin-antitoxin system</keyword>
<dbReference type="EMBL" id="PGFE01000007">
    <property type="protein sequence ID" value="PJJ68579.1"/>
    <property type="molecule type" value="Genomic_DNA"/>
</dbReference>
<dbReference type="SUPFAM" id="SSF50118">
    <property type="entry name" value="Cell growth inhibitor/plasmid maintenance toxic component"/>
    <property type="match status" value="1"/>
</dbReference>
<dbReference type="InterPro" id="IPR003477">
    <property type="entry name" value="PemK-like"/>
</dbReference>
<reference evidence="4 5" key="1">
    <citation type="submission" date="2017-11" db="EMBL/GenBank/DDBJ databases">
        <title>Genomic Encyclopedia of Archaeal and Bacterial Type Strains, Phase II (KMG-II): From Individual Species to Whole Genera.</title>
        <authorList>
            <person name="Goeker M."/>
        </authorList>
    </citation>
    <scope>NUCLEOTIDE SEQUENCE [LARGE SCALE GENOMIC DNA]</scope>
    <source>
        <strain evidence="4 5">DSM 25478</strain>
    </source>
</reference>
<dbReference type="GO" id="GO:0003677">
    <property type="term" value="F:DNA binding"/>
    <property type="evidence" value="ECO:0007669"/>
    <property type="project" value="InterPro"/>
</dbReference>
<dbReference type="GO" id="GO:0006402">
    <property type="term" value="P:mRNA catabolic process"/>
    <property type="evidence" value="ECO:0007669"/>
    <property type="project" value="TreeGrafter"/>
</dbReference>
<dbReference type="Gene3D" id="2.30.30.110">
    <property type="match status" value="1"/>
</dbReference>
<organism evidence="4 5">
    <name type="scientific">Sediminihabitans luteus</name>
    <dbReference type="NCBI Taxonomy" id="1138585"/>
    <lineage>
        <taxon>Bacteria</taxon>
        <taxon>Bacillati</taxon>
        <taxon>Actinomycetota</taxon>
        <taxon>Actinomycetes</taxon>
        <taxon>Micrococcales</taxon>
        <taxon>Cellulomonadaceae</taxon>
        <taxon>Sediminihabitans</taxon>
    </lineage>
</organism>
<evidence type="ECO:0000313" key="4">
    <source>
        <dbReference type="EMBL" id="PJJ68579.1"/>
    </source>
</evidence>
<evidence type="ECO:0000256" key="3">
    <source>
        <dbReference type="SAM" id="MobiDB-lite"/>
    </source>
</evidence>
<dbReference type="InterPro" id="IPR011067">
    <property type="entry name" value="Plasmid_toxin/cell-grow_inhib"/>
</dbReference>
<dbReference type="PANTHER" id="PTHR33988">
    <property type="entry name" value="ENDORIBONUCLEASE MAZF-RELATED"/>
    <property type="match status" value="1"/>
</dbReference>
<dbReference type="Proteomes" id="UP000231693">
    <property type="component" value="Unassembled WGS sequence"/>
</dbReference>
<gene>
    <name evidence="4" type="ORF">CLV28_2995</name>
</gene>
<proteinExistence type="inferred from homology"/>
<dbReference type="AlphaFoldDB" id="A0A2M9CBW9"/>
<dbReference type="Pfam" id="PF02452">
    <property type="entry name" value="PemK_toxin"/>
    <property type="match status" value="1"/>
</dbReference>
<feature type="region of interest" description="Disordered" evidence="3">
    <location>
        <begin position="1"/>
        <end position="34"/>
    </location>
</feature>
<comment type="caution">
    <text evidence="4">The sequence shown here is derived from an EMBL/GenBank/DDBJ whole genome shotgun (WGS) entry which is preliminary data.</text>
</comment>
<keyword evidence="5" id="KW-1185">Reference proteome</keyword>
<dbReference type="GO" id="GO:0016075">
    <property type="term" value="P:rRNA catabolic process"/>
    <property type="evidence" value="ECO:0007669"/>
    <property type="project" value="TreeGrafter"/>
</dbReference>
<accession>A0A2M9CBW9</accession>
<evidence type="ECO:0000256" key="2">
    <source>
        <dbReference type="ARBA" id="ARBA00022649"/>
    </source>
</evidence>
<evidence type="ECO:0000313" key="5">
    <source>
        <dbReference type="Proteomes" id="UP000231693"/>
    </source>
</evidence>
<name>A0A2M9CBW9_9CELL</name>
<protein>
    <submittedName>
        <fullName evidence="4">mRNA interferase MazF</fullName>
    </submittedName>
</protein>
<sequence>MSAHPATPDPVTPDPATTNTATPNPVPTPPLHRGSVVWVDLDPTVGREQSGRRPALVVASEEYLRTVTTLVVVVPVTGVDRGWSNHVPLRGRHGLARPSWAMTEQPRTVSRTRVHDVAGLVDARTLTEVDGWLRDMLGL</sequence>